<name>A0A3A9XSP3_9ACTN</name>
<dbReference type="EMBL" id="RAZT01000015">
    <property type="protein sequence ID" value="RKN28400.1"/>
    <property type="molecule type" value="Genomic_DNA"/>
</dbReference>
<feature type="transmembrane region" description="Helical" evidence="1">
    <location>
        <begin position="45"/>
        <end position="65"/>
    </location>
</feature>
<proteinExistence type="predicted"/>
<accession>A0A3A9XSP3</accession>
<sequence length="299" mass="30935">MTEPRGVAAVVPATIGGAVLAGLWRAELTFQSGCRPETIGACLSWRIPVLLLGPVVVAVGSWLVLRAAGAARPLLATSLGVLATAGVTLLHQAGQSGWRPPSVPLAALFAAFGFTVGVVVAGLRMPVALRAALAVLLAVPVVLFPTIKESSTRDRRVENFARLGLPLLVPEVGAYRVVAARADPAGGQLSLVLADGPRRLSVDTIRVPADFAPPQRCGPSAVEVSLRGTVSLPPSNGPCQRFAADHWLRSENGHPVHLLRRGDALVLVSPGVDVPDRDVAAAAGQLVEVSPRELAALLG</sequence>
<feature type="transmembrane region" description="Helical" evidence="1">
    <location>
        <begin position="127"/>
        <end position="147"/>
    </location>
</feature>
<comment type="caution">
    <text evidence="2">The sequence shown here is derived from an EMBL/GenBank/DDBJ whole genome shotgun (WGS) entry which is preliminary data.</text>
</comment>
<evidence type="ECO:0000313" key="3">
    <source>
        <dbReference type="Proteomes" id="UP000275865"/>
    </source>
</evidence>
<evidence type="ECO:0000313" key="2">
    <source>
        <dbReference type="EMBL" id="RKN28400.1"/>
    </source>
</evidence>
<feature type="transmembrane region" description="Helical" evidence="1">
    <location>
        <begin position="6"/>
        <end position="24"/>
    </location>
</feature>
<dbReference type="RefSeq" id="WP_120690499.1">
    <property type="nucleotide sequence ID" value="NZ_RAZT01000015.1"/>
</dbReference>
<feature type="transmembrane region" description="Helical" evidence="1">
    <location>
        <begin position="102"/>
        <end position="121"/>
    </location>
</feature>
<keyword evidence="1" id="KW-0812">Transmembrane</keyword>
<gene>
    <name evidence="2" type="ORF">D7044_26490</name>
</gene>
<dbReference type="Proteomes" id="UP000275865">
    <property type="component" value="Unassembled WGS sequence"/>
</dbReference>
<feature type="transmembrane region" description="Helical" evidence="1">
    <location>
        <begin position="71"/>
        <end position="90"/>
    </location>
</feature>
<dbReference type="AlphaFoldDB" id="A0A3A9XSP3"/>
<evidence type="ECO:0000256" key="1">
    <source>
        <dbReference type="SAM" id="Phobius"/>
    </source>
</evidence>
<reference evidence="2 3" key="1">
    <citation type="submission" date="2018-09" db="EMBL/GenBank/DDBJ databases">
        <title>Micromonospora sp. nov. MS1-9, isolated from a root of Musa sp.</title>
        <authorList>
            <person name="Kuncharoen N."/>
            <person name="Kudo T."/>
            <person name="Ohkuma M."/>
            <person name="Yuki M."/>
            <person name="Tanasupawat S."/>
        </authorList>
    </citation>
    <scope>NUCLEOTIDE SEQUENCE [LARGE SCALE GENOMIC DNA]</scope>
    <source>
        <strain evidence="2 3">MS1-9</strain>
    </source>
</reference>
<organism evidence="2 3">
    <name type="scientific">Micromonospora musae</name>
    <dbReference type="NCBI Taxonomy" id="1894970"/>
    <lineage>
        <taxon>Bacteria</taxon>
        <taxon>Bacillati</taxon>
        <taxon>Actinomycetota</taxon>
        <taxon>Actinomycetes</taxon>
        <taxon>Micromonosporales</taxon>
        <taxon>Micromonosporaceae</taxon>
        <taxon>Micromonospora</taxon>
    </lineage>
</organism>
<keyword evidence="1" id="KW-0472">Membrane</keyword>
<protein>
    <submittedName>
        <fullName evidence="2">Uncharacterized protein</fullName>
    </submittedName>
</protein>
<keyword evidence="1" id="KW-1133">Transmembrane helix</keyword>